<accession>A0A0N7KSF0</accession>
<dbReference type="AlphaFoldDB" id="A0A0N7KSF0"/>
<name>A0A0N7KSF0_ORYSJ</name>
<organism evidence="1 2">
    <name type="scientific">Oryza sativa subsp. japonica</name>
    <name type="common">Rice</name>
    <dbReference type="NCBI Taxonomy" id="39947"/>
    <lineage>
        <taxon>Eukaryota</taxon>
        <taxon>Viridiplantae</taxon>
        <taxon>Streptophyta</taxon>
        <taxon>Embryophyta</taxon>
        <taxon>Tracheophyta</taxon>
        <taxon>Spermatophyta</taxon>
        <taxon>Magnoliopsida</taxon>
        <taxon>Liliopsida</taxon>
        <taxon>Poales</taxon>
        <taxon>Poaceae</taxon>
        <taxon>BOP clade</taxon>
        <taxon>Oryzoideae</taxon>
        <taxon>Oryzeae</taxon>
        <taxon>Oryzinae</taxon>
        <taxon>Oryza</taxon>
        <taxon>Oryza sativa</taxon>
    </lineage>
</organism>
<dbReference type="EMBL" id="AP014967">
    <property type="protein sequence ID" value="BAT12634.1"/>
    <property type="molecule type" value="Genomic_DNA"/>
</dbReference>
<reference evidence="2" key="1">
    <citation type="journal article" date="2005" name="Nature">
        <title>The map-based sequence of the rice genome.</title>
        <authorList>
            <consortium name="International rice genome sequencing project (IRGSP)"/>
            <person name="Matsumoto T."/>
            <person name="Wu J."/>
            <person name="Kanamori H."/>
            <person name="Katayose Y."/>
            <person name="Fujisawa M."/>
            <person name="Namiki N."/>
            <person name="Mizuno H."/>
            <person name="Yamamoto K."/>
            <person name="Antonio B.A."/>
            <person name="Baba T."/>
            <person name="Sakata K."/>
            <person name="Nagamura Y."/>
            <person name="Aoki H."/>
            <person name="Arikawa K."/>
            <person name="Arita K."/>
            <person name="Bito T."/>
            <person name="Chiden Y."/>
            <person name="Fujitsuka N."/>
            <person name="Fukunaka R."/>
            <person name="Hamada M."/>
            <person name="Harada C."/>
            <person name="Hayashi A."/>
            <person name="Hijishita S."/>
            <person name="Honda M."/>
            <person name="Hosokawa S."/>
            <person name="Ichikawa Y."/>
            <person name="Idonuma A."/>
            <person name="Iijima M."/>
            <person name="Ikeda M."/>
            <person name="Ikeno M."/>
            <person name="Ito K."/>
            <person name="Ito S."/>
            <person name="Ito T."/>
            <person name="Ito Y."/>
            <person name="Ito Y."/>
            <person name="Iwabuchi A."/>
            <person name="Kamiya K."/>
            <person name="Karasawa W."/>
            <person name="Kurita K."/>
            <person name="Katagiri S."/>
            <person name="Kikuta A."/>
            <person name="Kobayashi H."/>
            <person name="Kobayashi N."/>
            <person name="Machita K."/>
            <person name="Maehara T."/>
            <person name="Masukawa M."/>
            <person name="Mizubayashi T."/>
            <person name="Mukai Y."/>
            <person name="Nagasaki H."/>
            <person name="Nagata Y."/>
            <person name="Naito S."/>
            <person name="Nakashima M."/>
            <person name="Nakama Y."/>
            <person name="Nakamichi Y."/>
            <person name="Nakamura M."/>
            <person name="Meguro A."/>
            <person name="Negishi M."/>
            <person name="Ohta I."/>
            <person name="Ohta T."/>
            <person name="Okamoto M."/>
            <person name="Ono N."/>
            <person name="Saji S."/>
            <person name="Sakaguchi M."/>
            <person name="Sakai K."/>
            <person name="Shibata M."/>
            <person name="Shimokawa T."/>
            <person name="Song J."/>
            <person name="Takazaki Y."/>
            <person name="Terasawa K."/>
            <person name="Tsugane M."/>
            <person name="Tsuji K."/>
            <person name="Ueda S."/>
            <person name="Waki K."/>
            <person name="Yamagata H."/>
            <person name="Yamamoto M."/>
            <person name="Yamamoto S."/>
            <person name="Yamane H."/>
            <person name="Yoshiki S."/>
            <person name="Yoshihara R."/>
            <person name="Yukawa K."/>
            <person name="Zhong H."/>
            <person name="Yano M."/>
            <person name="Yuan Q."/>
            <person name="Ouyang S."/>
            <person name="Liu J."/>
            <person name="Jones K.M."/>
            <person name="Gansberger K."/>
            <person name="Moffat K."/>
            <person name="Hill J."/>
            <person name="Bera J."/>
            <person name="Fadrosh D."/>
            <person name="Jin S."/>
            <person name="Johri S."/>
            <person name="Kim M."/>
            <person name="Overton L."/>
            <person name="Reardon M."/>
            <person name="Tsitrin T."/>
            <person name="Vuong H."/>
            <person name="Weaver B."/>
            <person name="Ciecko A."/>
            <person name="Tallon L."/>
            <person name="Jackson J."/>
            <person name="Pai G."/>
            <person name="Aken S.V."/>
            <person name="Utterback T."/>
            <person name="Reidmuller S."/>
            <person name="Feldblyum T."/>
            <person name="Hsiao J."/>
            <person name="Zismann V."/>
            <person name="Iobst S."/>
            <person name="de Vazeille A.R."/>
            <person name="Buell C.R."/>
            <person name="Ying K."/>
            <person name="Li Y."/>
            <person name="Lu T."/>
            <person name="Huang Y."/>
            <person name="Zhao Q."/>
            <person name="Feng Q."/>
            <person name="Zhang L."/>
            <person name="Zhu J."/>
            <person name="Weng Q."/>
            <person name="Mu J."/>
            <person name="Lu Y."/>
            <person name="Fan D."/>
            <person name="Liu Y."/>
            <person name="Guan J."/>
            <person name="Zhang Y."/>
            <person name="Yu S."/>
            <person name="Liu X."/>
            <person name="Zhang Y."/>
            <person name="Hong G."/>
            <person name="Han B."/>
            <person name="Choisne N."/>
            <person name="Demange N."/>
            <person name="Orjeda G."/>
            <person name="Samain S."/>
            <person name="Cattolico L."/>
            <person name="Pelletier E."/>
            <person name="Couloux A."/>
            <person name="Segurens B."/>
            <person name="Wincker P."/>
            <person name="D'Hont A."/>
            <person name="Scarpelli C."/>
            <person name="Weissenbach J."/>
            <person name="Salanoubat M."/>
            <person name="Quetier F."/>
            <person name="Yu Y."/>
            <person name="Kim H.R."/>
            <person name="Rambo T."/>
            <person name="Currie J."/>
            <person name="Collura K."/>
            <person name="Luo M."/>
            <person name="Yang T."/>
            <person name="Ammiraju J.S.S."/>
            <person name="Engler F."/>
            <person name="Soderlund C."/>
            <person name="Wing R.A."/>
            <person name="Palmer L.E."/>
            <person name="de la Bastide M."/>
            <person name="Spiegel L."/>
            <person name="Nascimento L."/>
            <person name="Zutavern T."/>
            <person name="O'Shaughnessy A."/>
            <person name="Dike S."/>
            <person name="Dedhia N."/>
            <person name="Preston R."/>
            <person name="Balija V."/>
            <person name="McCombie W.R."/>
            <person name="Chow T."/>
            <person name="Chen H."/>
            <person name="Chung M."/>
            <person name="Chen C."/>
            <person name="Shaw J."/>
            <person name="Wu H."/>
            <person name="Hsiao K."/>
            <person name="Chao Y."/>
            <person name="Chu M."/>
            <person name="Cheng C."/>
            <person name="Hour A."/>
            <person name="Lee P."/>
            <person name="Lin S."/>
            <person name="Lin Y."/>
            <person name="Liou J."/>
            <person name="Liu S."/>
            <person name="Hsing Y."/>
            <person name="Raghuvanshi S."/>
            <person name="Mohanty A."/>
            <person name="Bharti A.K."/>
            <person name="Gaur A."/>
            <person name="Gupta V."/>
            <person name="Kumar D."/>
            <person name="Ravi V."/>
            <person name="Vij S."/>
            <person name="Kapur A."/>
            <person name="Khurana P."/>
            <person name="Khurana P."/>
            <person name="Khurana J.P."/>
            <person name="Tyagi A.K."/>
            <person name="Gaikwad K."/>
            <person name="Singh A."/>
            <person name="Dalal V."/>
            <person name="Srivastava S."/>
            <person name="Dixit A."/>
            <person name="Pal A.K."/>
            <person name="Ghazi I.A."/>
            <person name="Yadav M."/>
            <person name="Pandit A."/>
            <person name="Bhargava A."/>
            <person name="Sureshbabu K."/>
            <person name="Batra K."/>
            <person name="Sharma T.R."/>
            <person name="Mohapatra T."/>
            <person name="Singh N.K."/>
            <person name="Messing J."/>
            <person name="Nelson A.B."/>
            <person name="Fuks G."/>
            <person name="Kavchok S."/>
            <person name="Keizer G."/>
            <person name="Linton E."/>
            <person name="Llaca V."/>
            <person name="Song R."/>
            <person name="Tanyolac B."/>
            <person name="Young S."/>
            <person name="Ho-Il K."/>
            <person name="Hahn J.H."/>
            <person name="Sangsakoo G."/>
            <person name="Vanavichit A."/>
            <person name="de Mattos Luiz.A.T."/>
            <person name="Zimmer P.D."/>
            <person name="Malone G."/>
            <person name="Dellagostin O."/>
            <person name="de Oliveira A.C."/>
            <person name="Bevan M."/>
            <person name="Bancroft I."/>
            <person name="Minx P."/>
            <person name="Cordum H."/>
            <person name="Wilson R."/>
            <person name="Cheng Z."/>
            <person name="Jin W."/>
            <person name="Jiang J."/>
            <person name="Leong S.A."/>
            <person name="Iwama H."/>
            <person name="Gojobori T."/>
            <person name="Itoh T."/>
            <person name="Niimura Y."/>
            <person name="Fujii Y."/>
            <person name="Habara T."/>
            <person name="Sakai H."/>
            <person name="Sato Y."/>
            <person name="Wilson G."/>
            <person name="Kumar K."/>
            <person name="McCouch S."/>
            <person name="Juretic N."/>
            <person name="Hoen D."/>
            <person name="Wright S."/>
            <person name="Bruskiewich R."/>
            <person name="Bureau T."/>
            <person name="Miyao A."/>
            <person name="Hirochika H."/>
            <person name="Nishikawa T."/>
            <person name="Kadowaki K."/>
            <person name="Sugiura M."/>
            <person name="Burr B."/>
            <person name="Sasaki T."/>
        </authorList>
    </citation>
    <scope>NUCLEOTIDE SEQUENCE [LARGE SCALE GENOMIC DNA]</scope>
    <source>
        <strain evidence="2">cv. Nipponbare</strain>
    </source>
</reference>
<reference evidence="1 2" key="3">
    <citation type="journal article" date="2013" name="Rice">
        <title>Improvement of the Oryza sativa Nipponbare reference genome using next generation sequence and optical map data.</title>
        <authorList>
            <person name="Kawahara Y."/>
            <person name="de la Bastide M."/>
            <person name="Hamilton J.P."/>
            <person name="Kanamori H."/>
            <person name="McCombie W.R."/>
            <person name="Ouyang S."/>
            <person name="Schwartz D.C."/>
            <person name="Tanaka T."/>
            <person name="Wu J."/>
            <person name="Zhou S."/>
            <person name="Childs K.L."/>
            <person name="Davidson R.M."/>
            <person name="Lin H."/>
            <person name="Quesada-Ocampo L."/>
            <person name="Vaillancourt B."/>
            <person name="Sakai H."/>
            <person name="Lee S.S."/>
            <person name="Kim J."/>
            <person name="Numa H."/>
            <person name="Itoh T."/>
            <person name="Buell C.R."/>
            <person name="Matsumoto T."/>
        </authorList>
    </citation>
    <scope>NUCLEOTIDE SEQUENCE [LARGE SCALE GENOMIC DNA]</scope>
    <source>
        <strain evidence="2">cv. Nipponbare</strain>
    </source>
</reference>
<evidence type="ECO:0000313" key="1">
    <source>
        <dbReference type="EMBL" id="BAT12634.1"/>
    </source>
</evidence>
<proteinExistence type="predicted"/>
<evidence type="ECO:0000313" key="2">
    <source>
        <dbReference type="Proteomes" id="UP000059680"/>
    </source>
</evidence>
<dbReference type="PaxDb" id="39947-A0A0N7KSF0"/>
<protein>
    <submittedName>
        <fullName evidence="1">Os11g0143233 protein</fullName>
    </submittedName>
</protein>
<dbReference type="Gramene" id="Os11t0143233-00">
    <property type="protein sequence ID" value="Os11t0143233-00"/>
    <property type="gene ID" value="Os11g0143233"/>
</dbReference>
<keyword evidence="2" id="KW-1185">Reference proteome</keyword>
<dbReference type="InParanoid" id="A0A0N7KSF0"/>
<gene>
    <name evidence="1" type="ordered locus">Os11g0143233</name>
    <name evidence="1" type="ORF">OSNPB_110143233</name>
</gene>
<feature type="non-terminal residue" evidence="1">
    <location>
        <position position="1"/>
    </location>
</feature>
<reference evidence="1 2" key="2">
    <citation type="journal article" date="2013" name="Plant Cell Physiol.">
        <title>Rice Annotation Project Database (RAP-DB): an integrative and interactive database for rice genomics.</title>
        <authorList>
            <person name="Sakai H."/>
            <person name="Lee S.S."/>
            <person name="Tanaka T."/>
            <person name="Numa H."/>
            <person name="Kim J."/>
            <person name="Kawahara Y."/>
            <person name="Wakimoto H."/>
            <person name="Yang C.C."/>
            <person name="Iwamoto M."/>
            <person name="Abe T."/>
            <person name="Yamada Y."/>
            <person name="Muto A."/>
            <person name="Inokuchi H."/>
            <person name="Ikemura T."/>
            <person name="Matsumoto T."/>
            <person name="Sasaki T."/>
            <person name="Itoh T."/>
        </authorList>
    </citation>
    <scope>NUCLEOTIDE SEQUENCE [LARGE SCALE GENOMIC DNA]</scope>
    <source>
        <strain evidence="2">cv. Nipponbare</strain>
    </source>
</reference>
<sequence length="82" mass="9089">QPKIDRVSFESSCGGEEDKSIFFGGLPKARYKMMEEDRNDNPGKLIARTQPGSTAKWSKYIGPYRILNNNTEPLGVPAISKG</sequence>
<dbReference type="Proteomes" id="UP000059680">
    <property type="component" value="Chromosome 11"/>
</dbReference>